<proteinExistence type="predicted"/>
<dbReference type="AlphaFoldDB" id="A0A9P6GPT2"/>
<gene>
    <name evidence="2" type="ORF">PMIN01_01968</name>
</gene>
<sequence>MNTSFEIDRRHDLATYYYLSSALYAIAHHGEMPGIPTLPSSSASSFASIQRITGTNIPTLVKPDAATSSPKISPAYGASEPNYSQTDFLVCGLVAESAKFPFEIVSSAWDVACELARIHRQ</sequence>
<accession>A0A9P6GPT2</accession>
<name>A0A9P6GPT2_9PLEO</name>
<evidence type="ECO:0000256" key="1">
    <source>
        <dbReference type="SAM" id="MobiDB-lite"/>
    </source>
</evidence>
<keyword evidence="3" id="KW-1185">Reference proteome</keyword>
<evidence type="ECO:0000313" key="2">
    <source>
        <dbReference type="EMBL" id="KAF9739334.1"/>
    </source>
</evidence>
<protein>
    <submittedName>
        <fullName evidence="2">Uncharacterized protein</fullName>
    </submittedName>
</protein>
<feature type="region of interest" description="Disordered" evidence="1">
    <location>
        <begin position="60"/>
        <end position="79"/>
    </location>
</feature>
<reference evidence="2" key="1">
    <citation type="journal article" date="2020" name="Mol. Plant Microbe Interact.">
        <title>Genome Sequence of the Biocontrol Agent Coniothyrium minitans strain Conio (IMI 134523).</title>
        <authorList>
            <person name="Patel D."/>
            <person name="Shittu T.A."/>
            <person name="Baroncelli R."/>
            <person name="Muthumeenakshi S."/>
            <person name="Osborne T.H."/>
            <person name="Janganan T.K."/>
            <person name="Sreenivasaprasad S."/>
        </authorList>
    </citation>
    <scope>NUCLEOTIDE SEQUENCE</scope>
    <source>
        <strain evidence="2">Conio</strain>
    </source>
</reference>
<dbReference type="EMBL" id="WJXW01000002">
    <property type="protein sequence ID" value="KAF9739334.1"/>
    <property type="molecule type" value="Genomic_DNA"/>
</dbReference>
<evidence type="ECO:0000313" key="3">
    <source>
        <dbReference type="Proteomes" id="UP000756921"/>
    </source>
</evidence>
<organism evidence="2 3">
    <name type="scientific">Paraphaeosphaeria minitans</name>
    <dbReference type="NCBI Taxonomy" id="565426"/>
    <lineage>
        <taxon>Eukaryota</taxon>
        <taxon>Fungi</taxon>
        <taxon>Dikarya</taxon>
        <taxon>Ascomycota</taxon>
        <taxon>Pezizomycotina</taxon>
        <taxon>Dothideomycetes</taxon>
        <taxon>Pleosporomycetidae</taxon>
        <taxon>Pleosporales</taxon>
        <taxon>Massarineae</taxon>
        <taxon>Didymosphaeriaceae</taxon>
        <taxon>Paraphaeosphaeria</taxon>
    </lineage>
</organism>
<dbReference type="Proteomes" id="UP000756921">
    <property type="component" value="Unassembled WGS sequence"/>
</dbReference>
<comment type="caution">
    <text evidence="2">The sequence shown here is derived from an EMBL/GenBank/DDBJ whole genome shotgun (WGS) entry which is preliminary data.</text>
</comment>